<evidence type="ECO:0000256" key="1">
    <source>
        <dbReference type="ARBA" id="ARBA00007606"/>
    </source>
</evidence>
<dbReference type="InterPro" id="IPR050258">
    <property type="entry name" value="Leguminous_Lectin"/>
</dbReference>
<dbReference type="PANTHER" id="PTHR32401">
    <property type="entry name" value="CONCANAVALIN A-LIKE LECTIN FAMILY PROTEIN"/>
    <property type="match status" value="1"/>
</dbReference>
<reference evidence="4 5" key="1">
    <citation type="journal article" date="2017" name="Front. Genet.">
        <title>Draft sequencing of the heterozygous diploid genome of Satsuma (Citrus unshiu Marc.) using a hybrid assembly approach.</title>
        <authorList>
            <person name="Shimizu T."/>
            <person name="Tanizawa Y."/>
            <person name="Mochizuki T."/>
            <person name="Nagasaki H."/>
            <person name="Yoshioka T."/>
            <person name="Toyoda A."/>
            <person name="Fujiyama A."/>
            <person name="Kaminuma E."/>
            <person name="Nakamura Y."/>
        </authorList>
    </citation>
    <scope>NUCLEOTIDE SEQUENCE [LARGE SCALE GENOMIC DNA]</scope>
    <source>
        <strain evidence="5">cv. Miyagawa wase</strain>
    </source>
</reference>
<dbReference type="InterPro" id="IPR013320">
    <property type="entry name" value="ConA-like_dom_sf"/>
</dbReference>
<gene>
    <name evidence="4" type="ORF">CUMW_190030</name>
</gene>
<dbReference type="PANTHER" id="PTHR32401:SF49">
    <property type="entry name" value="OS10G0129200 PROTEIN"/>
    <property type="match status" value="1"/>
</dbReference>
<keyword evidence="5" id="KW-1185">Reference proteome</keyword>
<evidence type="ECO:0000313" key="4">
    <source>
        <dbReference type="EMBL" id="GAY58859.1"/>
    </source>
</evidence>
<proteinExistence type="inferred from homology"/>
<dbReference type="InterPro" id="IPR001220">
    <property type="entry name" value="Legume_lectin_dom"/>
</dbReference>
<dbReference type="Gene3D" id="2.60.120.200">
    <property type="match status" value="1"/>
</dbReference>
<sequence>MGLPSFLLPKGAPAIANDDKGGGSLGLTKDIEPLNSSVPFVAVEFDIFNNTWDPPPTRVGIDIKTLESNKTETWWSDVGGARRNEAWISYNSSTHNLKK</sequence>
<dbReference type="EMBL" id="BDQV01000195">
    <property type="protein sequence ID" value="GAY58859.1"/>
    <property type="molecule type" value="Genomic_DNA"/>
</dbReference>
<evidence type="ECO:0000256" key="2">
    <source>
        <dbReference type="ARBA" id="ARBA00022734"/>
    </source>
</evidence>
<accession>A0A2H5Q2J3</accession>
<name>A0A2H5Q2J3_CITUN</name>
<dbReference type="Pfam" id="PF00139">
    <property type="entry name" value="Lectin_legB"/>
    <property type="match status" value="1"/>
</dbReference>
<dbReference type="GO" id="GO:0030246">
    <property type="term" value="F:carbohydrate binding"/>
    <property type="evidence" value="ECO:0007669"/>
    <property type="project" value="UniProtKB-KW"/>
</dbReference>
<dbReference type="STRING" id="55188.A0A2H5Q2J3"/>
<comment type="caution">
    <text evidence="4">The sequence shown here is derived from an EMBL/GenBank/DDBJ whole genome shotgun (WGS) entry which is preliminary data.</text>
</comment>
<dbReference type="Proteomes" id="UP000236630">
    <property type="component" value="Unassembled WGS sequence"/>
</dbReference>
<comment type="similarity">
    <text evidence="1">Belongs to the leguminous lectin family.</text>
</comment>
<protein>
    <recommendedName>
        <fullName evidence="3">Legume lectin domain-containing protein</fullName>
    </recommendedName>
</protein>
<feature type="domain" description="Legume lectin" evidence="3">
    <location>
        <begin position="7"/>
        <end position="98"/>
    </location>
</feature>
<dbReference type="AlphaFoldDB" id="A0A2H5Q2J3"/>
<evidence type="ECO:0000259" key="3">
    <source>
        <dbReference type="Pfam" id="PF00139"/>
    </source>
</evidence>
<organism evidence="4 5">
    <name type="scientific">Citrus unshiu</name>
    <name type="common">Satsuma mandarin</name>
    <name type="synonym">Citrus nobilis var. unshiu</name>
    <dbReference type="NCBI Taxonomy" id="55188"/>
    <lineage>
        <taxon>Eukaryota</taxon>
        <taxon>Viridiplantae</taxon>
        <taxon>Streptophyta</taxon>
        <taxon>Embryophyta</taxon>
        <taxon>Tracheophyta</taxon>
        <taxon>Spermatophyta</taxon>
        <taxon>Magnoliopsida</taxon>
        <taxon>eudicotyledons</taxon>
        <taxon>Gunneridae</taxon>
        <taxon>Pentapetalae</taxon>
        <taxon>rosids</taxon>
        <taxon>malvids</taxon>
        <taxon>Sapindales</taxon>
        <taxon>Rutaceae</taxon>
        <taxon>Aurantioideae</taxon>
        <taxon>Citrus</taxon>
    </lineage>
</organism>
<keyword evidence="2" id="KW-0430">Lectin</keyword>
<dbReference type="SUPFAM" id="SSF49899">
    <property type="entry name" value="Concanavalin A-like lectins/glucanases"/>
    <property type="match status" value="1"/>
</dbReference>
<evidence type="ECO:0000313" key="5">
    <source>
        <dbReference type="Proteomes" id="UP000236630"/>
    </source>
</evidence>